<feature type="domain" description="C2H2-type" evidence="2">
    <location>
        <begin position="115"/>
        <end position="140"/>
    </location>
</feature>
<reference evidence="3" key="2">
    <citation type="submission" date="2023-06" db="EMBL/GenBank/DDBJ databases">
        <authorList>
            <consortium name="Lawrence Berkeley National Laboratory"/>
            <person name="Mondo S.J."/>
            <person name="Hensen N."/>
            <person name="Bonometti L."/>
            <person name="Westerberg I."/>
            <person name="Brannstrom I.O."/>
            <person name="Guillou S."/>
            <person name="Cros-Aarteil S."/>
            <person name="Calhoun S."/>
            <person name="Haridas S."/>
            <person name="Kuo A."/>
            <person name="Pangilinan J."/>
            <person name="Riley R."/>
            <person name="Labutti K."/>
            <person name="Andreopoulos B."/>
            <person name="Lipzen A."/>
            <person name="Chen C."/>
            <person name="Yanf M."/>
            <person name="Daum C."/>
            <person name="Ng V."/>
            <person name="Clum A."/>
            <person name="Steindorff A."/>
            <person name="Ohm R."/>
            <person name="Martin F."/>
            <person name="Silar P."/>
            <person name="Natvig D."/>
            <person name="Lalanne C."/>
            <person name="Gautier V."/>
            <person name="Ament-Velasquez S.L."/>
            <person name="Kruys A."/>
            <person name="Hutchinson M.I."/>
            <person name="Powell A.J."/>
            <person name="Barry K."/>
            <person name="Miller A.N."/>
            <person name="Grigoriev I.V."/>
            <person name="Debuchy R."/>
            <person name="Gladieux P."/>
            <person name="Thoren M.H."/>
            <person name="Johannesson H."/>
        </authorList>
    </citation>
    <scope>NUCLEOTIDE SEQUENCE</scope>
    <source>
        <strain evidence="3">PSN324</strain>
    </source>
</reference>
<sequence>MHRTPGYSSYIDPNLEQYYYAQASSSGSAMAGPSNQPTAGTASDYPASDYLASDYLASDYLEPVDQTGEQGADDGYLTDPETAAQKPYKCPHCRRKRYRLQCELDKHLHNHTRRRRCPIRGCQAGSGETRDLNRHLWTNHREYARENNVPKEEIPCDFPGCDYKGRKDNVKRHKDTHGHWVTGTGGEGGGPSGSGSGCGSGCGSGSGSWGGGDGGGGGGGDGSWGGGGTGSGIGAAGGEVGQAW</sequence>
<name>A0AAV9HVR5_9PEZI</name>
<feature type="compositionally biased region" description="Gly residues" evidence="1">
    <location>
        <begin position="183"/>
        <end position="244"/>
    </location>
</feature>
<dbReference type="AlphaFoldDB" id="A0AAV9HVR5"/>
<protein>
    <recommendedName>
        <fullName evidence="2">C2H2-type domain-containing protein</fullName>
    </recommendedName>
</protein>
<dbReference type="EMBL" id="MU864948">
    <property type="protein sequence ID" value="KAK4464423.1"/>
    <property type="molecule type" value="Genomic_DNA"/>
</dbReference>
<dbReference type="SMART" id="SM00355">
    <property type="entry name" value="ZnF_C2H2"/>
    <property type="match status" value="3"/>
</dbReference>
<proteinExistence type="predicted"/>
<feature type="domain" description="C2H2-type" evidence="2">
    <location>
        <begin position="88"/>
        <end position="111"/>
    </location>
</feature>
<evidence type="ECO:0000259" key="2">
    <source>
        <dbReference type="SMART" id="SM00355"/>
    </source>
</evidence>
<evidence type="ECO:0000313" key="4">
    <source>
        <dbReference type="Proteomes" id="UP001321749"/>
    </source>
</evidence>
<evidence type="ECO:0000256" key="1">
    <source>
        <dbReference type="SAM" id="MobiDB-lite"/>
    </source>
</evidence>
<comment type="caution">
    <text evidence="3">The sequence shown here is derived from an EMBL/GenBank/DDBJ whole genome shotgun (WGS) entry which is preliminary data.</text>
</comment>
<gene>
    <name evidence="3" type="ORF">QBC42DRAFT_45780</name>
</gene>
<organism evidence="3 4">
    <name type="scientific">Cladorrhinum samala</name>
    <dbReference type="NCBI Taxonomy" id="585594"/>
    <lineage>
        <taxon>Eukaryota</taxon>
        <taxon>Fungi</taxon>
        <taxon>Dikarya</taxon>
        <taxon>Ascomycota</taxon>
        <taxon>Pezizomycotina</taxon>
        <taxon>Sordariomycetes</taxon>
        <taxon>Sordariomycetidae</taxon>
        <taxon>Sordariales</taxon>
        <taxon>Podosporaceae</taxon>
        <taxon>Cladorrhinum</taxon>
    </lineage>
</organism>
<feature type="region of interest" description="Disordered" evidence="1">
    <location>
        <begin position="173"/>
        <end position="244"/>
    </location>
</feature>
<feature type="domain" description="C2H2-type" evidence="2">
    <location>
        <begin position="154"/>
        <end position="177"/>
    </location>
</feature>
<evidence type="ECO:0000313" key="3">
    <source>
        <dbReference type="EMBL" id="KAK4464423.1"/>
    </source>
</evidence>
<feature type="region of interest" description="Disordered" evidence="1">
    <location>
        <begin position="26"/>
        <end position="45"/>
    </location>
</feature>
<accession>A0AAV9HVR5</accession>
<reference evidence="3" key="1">
    <citation type="journal article" date="2023" name="Mol. Phylogenet. Evol.">
        <title>Genome-scale phylogeny and comparative genomics of the fungal order Sordariales.</title>
        <authorList>
            <person name="Hensen N."/>
            <person name="Bonometti L."/>
            <person name="Westerberg I."/>
            <person name="Brannstrom I.O."/>
            <person name="Guillou S."/>
            <person name="Cros-Aarteil S."/>
            <person name="Calhoun S."/>
            <person name="Haridas S."/>
            <person name="Kuo A."/>
            <person name="Mondo S."/>
            <person name="Pangilinan J."/>
            <person name="Riley R."/>
            <person name="LaButti K."/>
            <person name="Andreopoulos B."/>
            <person name="Lipzen A."/>
            <person name="Chen C."/>
            <person name="Yan M."/>
            <person name="Daum C."/>
            <person name="Ng V."/>
            <person name="Clum A."/>
            <person name="Steindorff A."/>
            <person name="Ohm R.A."/>
            <person name="Martin F."/>
            <person name="Silar P."/>
            <person name="Natvig D.O."/>
            <person name="Lalanne C."/>
            <person name="Gautier V."/>
            <person name="Ament-Velasquez S.L."/>
            <person name="Kruys A."/>
            <person name="Hutchinson M.I."/>
            <person name="Powell A.J."/>
            <person name="Barry K."/>
            <person name="Miller A.N."/>
            <person name="Grigoriev I.V."/>
            <person name="Debuchy R."/>
            <person name="Gladieux P."/>
            <person name="Hiltunen Thoren M."/>
            <person name="Johannesson H."/>
        </authorList>
    </citation>
    <scope>NUCLEOTIDE SEQUENCE</scope>
    <source>
        <strain evidence="3">PSN324</strain>
    </source>
</reference>
<dbReference type="Gene3D" id="3.30.160.60">
    <property type="entry name" value="Classic Zinc Finger"/>
    <property type="match status" value="1"/>
</dbReference>
<dbReference type="InterPro" id="IPR013087">
    <property type="entry name" value="Znf_C2H2_type"/>
</dbReference>
<dbReference type="Proteomes" id="UP001321749">
    <property type="component" value="Unassembled WGS sequence"/>
</dbReference>
<keyword evidence="4" id="KW-1185">Reference proteome</keyword>